<dbReference type="PANTHER" id="PTHR47603:SF1">
    <property type="entry name" value="PPR CONTAINING-LIKE PROTEIN"/>
    <property type="match status" value="1"/>
</dbReference>
<evidence type="ECO:0000313" key="2">
    <source>
        <dbReference type="EMBL" id="EOA37889.1"/>
    </source>
</evidence>
<dbReference type="InterPro" id="IPR011990">
    <property type="entry name" value="TPR-like_helical_dom_sf"/>
</dbReference>
<feature type="non-terminal residue" evidence="2">
    <location>
        <position position="1"/>
    </location>
</feature>
<name>R0I6D6_9BRAS</name>
<dbReference type="Gene3D" id="1.25.40.10">
    <property type="entry name" value="Tetratricopeptide repeat domain"/>
    <property type="match status" value="1"/>
</dbReference>
<feature type="region of interest" description="Disordered" evidence="1">
    <location>
        <begin position="129"/>
        <end position="156"/>
    </location>
</feature>
<organism evidence="2 3">
    <name type="scientific">Capsella rubella</name>
    <dbReference type="NCBI Taxonomy" id="81985"/>
    <lineage>
        <taxon>Eukaryota</taxon>
        <taxon>Viridiplantae</taxon>
        <taxon>Streptophyta</taxon>
        <taxon>Embryophyta</taxon>
        <taxon>Tracheophyta</taxon>
        <taxon>Spermatophyta</taxon>
        <taxon>Magnoliopsida</taxon>
        <taxon>eudicotyledons</taxon>
        <taxon>Gunneridae</taxon>
        <taxon>Pentapetalae</taxon>
        <taxon>rosids</taxon>
        <taxon>malvids</taxon>
        <taxon>Brassicales</taxon>
        <taxon>Brassicaceae</taxon>
        <taxon>Camelineae</taxon>
        <taxon>Capsella</taxon>
    </lineage>
</organism>
<protein>
    <recommendedName>
        <fullName evidence="4">Pentatricopeptide repeat-containing protein</fullName>
    </recommendedName>
</protein>
<evidence type="ECO:0008006" key="4">
    <source>
        <dbReference type="Google" id="ProtNLM"/>
    </source>
</evidence>
<dbReference type="eggNOG" id="ENOG502QPWW">
    <property type="taxonomic scope" value="Eukaryota"/>
</dbReference>
<accession>R0I6D6</accession>
<feature type="compositionally biased region" description="Basic and acidic residues" evidence="1">
    <location>
        <begin position="130"/>
        <end position="156"/>
    </location>
</feature>
<dbReference type="STRING" id="81985.R0I6D6"/>
<feature type="region of interest" description="Disordered" evidence="1">
    <location>
        <begin position="339"/>
        <end position="367"/>
    </location>
</feature>
<evidence type="ECO:0000313" key="3">
    <source>
        <dbReference type="Proteomes" id="UP000029121"/>
    </source>
</evidence>
<proteinExistence type="predicted"/>
<dbReference type="PANTHER" id="PTHR47603">
    <property type="entry name" value="PPR CONTAINING-LIKE PROTEIN"/>
    <property type="match status" value="1"/>
</dbReference>
<dbReference type="KEGG" id="crb:17899601"/>
<reference evidence="3" key="1">
    <citation type="journal article" date="2013" name="Nat. Genet.">
        <title>The Capsella rubella genome and the genomic consequences of rapid mating system evolution.</title>
        <authorList>
            <person name="Slotte T."/>
            <person name="Hazzouri K.M."/>
            <person name="Agren J.A."/>
            <person name="Koenig D."/>
            <person name="Maumus F."/>
            <person name="Guo Y.L."/>
            <person name="Steige K."/>
            <person name="Platts A.E."/>
            <person name="Escobar J.S."/>
            <person name="Newman L.K."/>
            <person name="Wang W."/>
            <person name="Mandakova T."/>
            <person name="Vello E."/>
            <person name="Smith L.M."/>
            <person name="Henz S.R."/>
            <person name="Steffen J."/>
            <person name="Takuno S."/>
            <person name="Brandvain Y."/>
            <person name="Coop G."/>
            <person name="Andolfatto P."/>
            <person name="Hu T.T."/>
            <person name="Blanchette M."/>
            <person name="Clark R.M."/>
            <person name="Quesneville H."/>
            <person name="Nordborg M."/>
            <person name="Gaut B.S."/>
            <person name="Lysak M.A."/>
            <person name="Jenkins J."/>
            <person name="Grimwood J."/>
            <person name="Chapman J."/>
            <person name="Prochnik S."/>
            <person name="Shu S."/>
            <person name="Rokhsar D."/>
            <person name="Schmutz J."/>
            <person name="Weigel D."/>
            <person name="Wright S.I."/>
        </authorList>
    </citation>
    <scope>NUCLEOTIDE SEQUENCE [LARGE SCALE GENOMIC DNA]</scope>
    <source>
        <strain evidence="3">cv. Monte Gargano</strain>
    </source>
</reference>
<keyword evidence="3" id="KW-1185">Reference proteome</keyword>
<dbReference type="AlphaFoldDB" id="R0I6D6"/>
<gene>
    <name evidence="2" type="ORF">CARUB_v10009357mg</name>
</gene>
<evidence type="ECO:0000256" key="1">
    <source>
        <dbReference type="SAM" id="MobiDB-lite"/>
    </source>
</evidence>
<sequence length="397" mass="44803">LKPPLVLYASVFDLLAPPPMAGFSSLIPRTSLKRAVSIATGNLTAPVASTVAVRNLLTGGGCDELYGEPGMLSHSSGIRKHNTIGIHGALTGPFHHLLRVNQKNKPAFLRVQSMSYQFVADSNASPRRIVKTEDEQDVSKSSKKESADTPRKHQIGENIPKKDKIKFLVNSLLDIEDNKEAVYGALDAWVAWERNFPIASLKRVIAILEKEHQWHRMIQVIKWILSKGQGNTMGTYGQLIRALDKDRRAEEAHVIWRKKIGNDLHSVPWQLCLQMMRIYFRNNMLQELVKLFKDLESYDRKPPDKHIVQTVADAYELLGMLDEKEKVVTKYSNLLLGTSSDEKSRRSSRKKKQPELRIPEATTEDVVDAADTELQEELKENLDSDQDSECATKLSKT</sequence>
<feature type="region of interest" description="Disordered" evidence="1">
    <location>
        <begin position="378"/>
        <end position="397"/>
    </location>
</feature>
<dbReference type="EMBL" id="KB870805">
    <property type="protein sequence ID" value="EOA37889.1"/>
    <property type="molecule type" value="Genomic_DNA"/>
</dbReference>
<dbReference type="Proteomes" id="UP000029121">
    <property type="component" value="Unassembled WGS sequence"/>
</dbReference>
<dbReference type="OrthoDB" id="1878928at2759"/>